<evidence type="ECO:0000256" key="2">
    <source>
        <dbReference type="ARBA" id="ARBA00022670"/>
    </source>
</evidence>
<comment type="similarity">
    <text evidence="1">Belongs to the peptidase C15 family.</text>
</comment>
<evidence type="ECO:0000313" key="5">
    <source>
        <dbReference type="EMBL" id="OKH26084.1"/>
    </source>
</evidence>
<dbReference type="Gene3D" id="3.40.630.20">
    <property type="entry name" value="Peptidase C15, pyroglutamyl peptidase I-like"/>
    <property type="match status" value="2"/>
</dbReference>
<evidence type="ECO:0000256" key="1">
    <source>
        <dbReference type="ARBA" id="ARBA00006641"/>
    </source>
</evidence>
<gene>
    <name evidence="5" type="ORF">NIES593_03130</name>
</gene>
<dbReference type="OrthoDB" id="9779738at2"/>
<evidence type="ECO:0000313" key="6">
    <source>
        <dbReference type="Proteomes" id="UP000186868"/>
    </source>
</evidence>
<dbReference type="GO" id="GO:0008234">
    <property type="term" value="F:cysteine-type peptidase activity"/>
    <property type="evidence" value="ECO:0007669"/>
    <property type="project" value="UniProtKB-KW"/>
</dbReference>
<evidence type="ECO:0000256" key="3">
    <source>
        <dbReference type="ARBA" id="ARBA00022801"/>
    </source>
</evidence>
<sequence length="169" mass="19117">MAKKILLTSFQTWLPHHVSNSSDDLLAQIQAEEFLVASLTFLRQLPVDIALASQKAIATIQTLQPDTVICCGMAESRDRLTIESNASWSQEQIYTSVNLEQLIAKLSHTKISHEAGKFVCEGLYYQVLRYLKQFRPQSHCLFVHVPVLTDMNLPEILADFRLILEEMGA</sequence>
<protein>
    <submittedName>
        <fullName evidence="5">Peptidase C15</fullName>
    </submittedName>
</protein>
<dbReference type="RefSeq" id="WP_073598192.1">
    <property type="nucleotide sequence ID" value="NZ_MRCB01000002.1"/>
</dbReference>
<dbReference type="SUPFAM" id="SSF53182">
    <property type="entry name" value="Pyrrolidone carboxyl peptidase (pyroglutamate aminopeptidase)"/>
    <property type="match status" value="1"/>
</dbReference>
<keyword evidence="2" id="KW-0645">Protease</keyword>
<accession>A0A1U7HRC4</accession>
<keyword evidence="3" id="KW-0378">Hydrolase</keyword>
<evidence type="ECO:0000256" key="4">
    <source>
        <dbReference type="ARBA" id="ARBA00022807"/>
    </source>
</evidence>
<reference evidence="5 6" key="1">
    <citation type="submission" date="2016-11" db="EMBL/GenBank/DDBJ databases">
        <title>Draft Genome Sequences of Nine Cyanobacterial Strains from Diverse Habitats.</title>
        <authorList>
            <person name="Zhu T."/>
            <person name="Hou S."/>
            <person name="Lu X."/>
            <person name="Hess W.R."/>
        </authorList>
    </citation>
    <scope>NUCLEOTIDE SEQUENCE [LARGE SCALE GENOMIC DNA]</scope>
    <source>
        <strain evidence="5 6">NIES-593</strain>
    </source>
</reference>
<dbReference type="STRING" id="1921803.NIES593_03130"/>
<name>A0A1U7HRC4_9CYAN</name>
<keyword evidence="6" id="KW-1185">Reference proteome</keyword>
<keyword evidence="4" id="KW-0788">Thiol protease</keyword>
<comment type="caution">
    <text evidence="5">The sequence shown here is derived from an EMBL/GenBank/DDBJ whole genome shotgun (WGS) entry which is preliminary data.</text>
</comment>
<organism evidence="5 6">
    <name type="scientific">Hydrococcus rivularis NIES-593</name>
    <dbReference type="NCBI Taxonomy" id="1921803"/>
    <lineage>
        <taxon>Bacteria</taxon>
        <taxon>Bacillati</taxon>
        <taxon>Cyanobacteriota</taxon>
        <taxon>Cyanophyceae</taxon>
        <taxon>Pleurocapsales</taxon>
        <taxon>Hydrococcaceae</taxon>
        <taxon>Hydrococcus</taxon>
    </lineage>
</organism>
<dbReference type="AlphaFoldDB" id="A0A1U7HRC4"/>
<dbReference type="InterPro" id="IPR036440">
    <property type="entry name" value="Peptidase_C15-like_sf"/>
</dbReference>
<dbReference type="Pfam" id="PF01470">
    <property type="entry name" value="Peptidase_C15"/>
    <property type="match status" value="1"/>
</dbReference>
<dbReference type="PANTHER" id="PTHR23402:SF1">
    <property type="entry name" value="PYROGLUTAMYL-PEPTIDASE I"/>
    <property type="match status" value="1"/>
</dbReference>
<proteinExistence type="inferred from homology"/>
<dbReference type="GO" id="GO:0006508">
    <property type="term" value="P:proteolysis"/>
    <property type="evidence" value="ECO:0007669"/>
    <property type="project" value="UniProtKB-KW"/>
</dbReference>
<dbReference type="PANTHER" id="PTHR23402">
    <property type="entry name" value="PROTEASE FAMILY C15 PYROGLUTAMYL-PEPTIDASE I-RELATED"/>
    <property type="match status" value="1"/>
</dbReference>
<dbReference type="InterPro" id="IPR016125">
    <property type="entry name" value="Peptidase_C15-like"/>
</dbReference>
<dbReference type="Proteomes" id="UP000186868">
    <property type="component" value="Unassembled WGS sequence"/>
</dbReference>
<dbReference type="EMBL" id="MRCB01000002">
    <property type="protein sequence ID" value="OKH26084.1"/>
    <property type="molecule type" value="Genomic_DNA"/>
</dbReference>